<feature type="domain" description="Peptidase S54 rhomboid" evidence="8">
    <location>
        <begin position="45"/>
        <end position="180"/>
    </location>
</feature>
<dbReference type="Proteomes" id="UP000249547">
    <property type="component" value="Unassembled WGS sequence"/>
</dbReference>
<feature type="transmembrane region" description="Helical" evidence="7">
    <location>
        <begin position="6"/>
        <end position="26"/>
    </location>
</feature>
<feature type="transmembrane region" description="Helical" evidence="7">
    <location>
        <begin position="135"/>
        <end position="154"/>
    </location>
</feature>
<dbReference type="AlphaFoldDB" id="A0A327QRU9"/>
<dbReference type="GO" id="GO:0006508">
    <property type="term" value="P:proteolysis"/>
    <property type="evidence" value="ECO:0007669"/>
    <property type="project" value="UniProtKB-KW"/>
</dbReference>
<dbReference type="RefSeq" id="WP_111597573.1">
    <property type="nucleotide sequence ID" value="NZ_QLLL01000003.1"/>
</dbReference>
<evidence type="ECO:0000256" key="5">
    <source>
        <dbReference type="ARBA" id="ARBA00022989"/>
    </source>
</evidence>
<dbReference type="GO" id="GO:0004252">
    <property type="term" value="F:serine-type endopeptidase activity"/>
    <property type="evidence" value="ECO:0007669"/>
    <property type="project" value="InterPro"/>
</dbReference>
<keyword evidence="6 7" id="KW-0472">Membrane</keyword>
<dbReference type="Pfam" id="PF01694">
    <property type="entry name" value="Rhomboid"/>
    <property type="match status" value="1"/>
</dbReference>
<keyword evidence="3" id="KW-0997">Cell inner membrane</keyword>
<dbReference type="PANTHER" id="PTHR43066:SF26">
    <property type="entry name" value="RHOMBOID PROTEASE GLPG"/>
    <property type="match status" value="1"/>
</dbReference>
<dbReference type="Gene3D" id="1.20.1540.10">
    <property type="entry name" value="Rhomboid-like"/>
    <property type="match status" value="1"/>
</dbReference>
<keyword evidence="5 7" id="KW-1133">Transmembrane helix</keyword>
<feature type="transmembrane region" description="Helical" evidence="7">
    <location>
        <begin position="79"/>
        <end position="98"/>
    </location>
</feature>
<dbReference type="SUPFAM" id="SSF144091">
    <property type="entry name" value="Rhomboid-like"/>
    <property type="match status" value="1"/>
</dbReference>
<proteinExistence type="predicted"/>
<evidence type="ECO:0000256" key="4">
    <source>
        <dbReference type="ARBA" id="ARBA00022692"/>
    </source>
</evidence>
<organism evidence="9 10">
    <name type="scientific">Chitinophaga skermanii</name>
    <dbReference type="NCBI Taxonomy" id="331697"/>
    <lineage>
        <taxon>Bacteria</taxon>
        <taxon>Pseudomonadati</taxon>
        <taxon>Bacteroidota</taxon>
        <taxon>Chitinophagia</taxon>
        <taxon>Chitinophagales</taxon>
        <taxon>Chitinophagaceae</taxon>
        <taxon>Chitinophaga</taxon>
    </lineage>
</organism>
<protein>
    <submittedName>
        <fullName evidence="9">Membrane associated rhomboid family serine protease</fullName>
    </submittedName>
</protein>
<accession>A0A327QRU9</accession>
<comment type="caution">
    <text evidence="9">The sequence shown here is derived from an EMBL/GenBank/DDBJ whole genome shotgun (WGS) entry which is preliminary data.</text>
</comment>
<name>A0A327QRU9_9BACT</name>
<dbReference type="EMBL" id="QLLL01000003">
    <property type="protein sequence ID" value="RAJ07001.1"/>
    <property type="molecule type" value="Genomic_DNA"/>
</dbReference>
<evidence type="ECO:0000256" key="2">
    <source>
        <dbReference type="ARBA" id="ARBA00022475"/>
    </source>
</evidence>
<feature type="transmembrane region" description="Helical" evidence="7">
    <location>
        <begin position="110"/>
        <end position="129"/>
    </location>
</feature>
<dbReference type="PANTHER" id="PTHR43066">
    <property type="entry name" value="RHOMBOID-RELATED PROTEIN"/>
    <property type="match status" value="1"/>
</dbReference>
<keyword evidence="9" id="KW-0378">Hydrolase</keyword>
<sequence length="198" mass="22982">MYALTDTPISFIIIIITCLVSFNAWSRPEMQDKFMFWPYEIKRRKEIWRMFTVGLVHNDFQHLLWNMLTLFFFRGLENVLGPVYFSLLYVSSLAISGIPDLLKYKDDYHYSAVGASGAVNSIVFATVLLAPWAMVWGIIPFILYAVLYLIYSVYMTRRMSNIGHMAHVAGAVYGLIFMVIWNPDVVPYFINTVLMKFN</sequence>
<gene>
    <name evidence="9" type="ORF">LX64_02129</name>
</gene>
<reference evidence="9 10" key="1">
    <citation type="submission" date="2018-06" db="EMBL/GenBank/DDBJ databases">
        <title>Genomic Encyclopedia of Archaeal and Bacterial Type Strains, Phase II (KMG-II): from individual species to whole genera.</title>
        <authorList>
            <person name="Goeker M."/>
        </authorList>
    </citation>
    <scope>NUCLEOTIDE SEQUENCE [LARGE SCALE GENOMIC DNA]</scope>
    <source>
        <strain evidence="9 10">DSM 23857</strain>
    </source>
</reference>
<feature type="transmembrane region" description="Helical" evidence="7">
    <location>
        <begin position="166"/>
        <end position="190"/>
    </location>
</feature>
<feature type="transmembrane region" description="Helical" evidence="7">
    <location>
        <begin position="47"/>
        <end position="73"/>
    </location>
</feature>
<dbReference type="OrthoDB" id="9807874at2"/>
<evidence type="ECO:0000256" key="6">
    <source>
        <dbReference type="ARBA" id="ARBA00023136"/>
    </source>
</evidence>
<dbReference type="InterPro" id="IPR022764">
    <property type="entry name" value="Peptidase_S54_rhomboid_dom"/>
</dbReference>
<evidence type="ECO:0000313" key="9">
    <source>
        <dbReference type="EMBL" id="RAJ07001.1"/>
    </source>
</evidence>
<keyword evidence="4 7" id="KW-0812">Transmembrane</keyword>
<evidence type="ECO:0000256" key="3">
    <source>
        <dbReference type="ARBA" id="ARBA00022519"/>
    </source>
</evidence>
<keyword evidence="2" id="KW-1003">Cell membrane</keyword>
<evidence type="ECO:0000256" key="1">
    <source>
        <dbReference type="ARBA" id="ARBA00004141"/>
    </source>
</evidence>
<dbReference type="GO" id="GO:0016020">
    <property type="term" value="C:membrane"/>
    <property type="evidence" value="ECO:0007669"/>
    <property type="project" value="UniProtKB-SubCell"/>
</dbReference>
<evidence type="ECO:0000256" key="7">
    <source>
        <dbReference type="SAM" id="Phobius"/>
    </source>
</evidence>
<evidence type="ECO:0000259" key="8">
    <source>
        <dbReference type="Pfam" id="PF01694"/>
    </source>
</evidence>
<evidence type="ECO:0000313" key="10">
    <source>
        <dbReference type="Proteomes" id="UP000249547"/>
    </source>
</evidence>
<keyword evidence="10" id="KW-1185">Reference proteome</keyword>
<comment type="subcellular location">
    <subcellularLocation>
        <location evidence="1">Membrane</location>
        <topology evidence="1">Multi-pass membrane protein</topology>
    </subcellularLocation>
</comment>
<dbReference type="InterPro" id="IPR035952">
    <property type="entry name" value="Rhomboid-like_sf"/>
</dbReference>
<keyword evidence="9" id="KW-0645">Protease</keyword>